<organism evidence="7 8">
    <name type="scientific">Seminavis robusta</name>
    <dbReference type="NCBI Taxonomy" id="568900"/>
    <lineage>
        <taxon>Eukaryota</taxon>
        <taxon>Sar</taxon>
        <taxon>Stramenopiles</taxon>
        <taxon>Ochrophyta</taxon>
        <taxon>Bacillariophyta</taxon>
        <taxon>Bacillariophyceae</taxon>
        <taxon>Bacillariophycidae</taxon>
        <taxon>Naviculales</taxon>
        <taxon>Naviculaceae</taxon>
        <taxon>Seminavis</taxon>
    </lineage>
</organism>
<comment type="similarity">
    <text evidence="2">Belongs to the UDPGP type 1 family.</text>
</comment>
<evidence type="ECO:0000256" key="5">
    <source>
        <dbReference type="ARBA" id="ARBA00022695"/>
    </source>
</evidence>
<evidence type="ECO:0000256" key="4">
    <source>
        <dbReference type="ARBA" id="ARBA00022679"/>
    </source>
</evidence>
<keyword evidence="5" id="KW-0548">Nucleotidyltransferase</keyword>
<dbReference type="Proteomes" id="UP001153069">
    <property type="component" value="Unassembled WGS sequence"/>
</dbReference>
<proteinExistence type="inferred from homology"/>
<dbReference type="InterPro" id="IPR002618">
    <property type="entry name" value="UDPGP_fam"/>
</dbReference>
<dbReference type="AlphaFoldDB" id="A0A9N8DNE4"/>
<evidence type="ECO:0000313" key="7">
    <source>
        <dbReference type="EMBL" id="CAB9502969.1"/>
    </source>
</evidence>
<dbReference type="InterPro" id="IPR039741">
    <property type="entry name" value="UDP-sugar_pyrophosphorylase"/>
</dbReference>
<evidence type="ECO:0000256" key="2">
    <source>
        <dbReference type="ARBA" id="ARBA00010401"/>
    </source>
</evidence>
<evidence type="ECO:0000256" key="1">
    <source>
        <dbReference type="ARBA" id="ARBA00005208"/>
    </source>
</evidence>
<comment type="pathway">
    <text evidence="1">Nucleotide-sugar biosynthesis; UDP-N-acetyl-alpha-D-glucosamine biosynthesis; UDP-N-acetyl-alpha-D-glucosamine from N-acetyl-alpha-D-glucosamine 1-phosphate: step 1/1.</text>
</comment>
<name>A0A9N8DNE4_9STRA</name>
<dbReference type="PANTHER" id="PTHR11952:SF2">
    <property type="entry name" value="LD24639P"/>
    <property type="match status" value="1"/>
</dbReference>
<dbReference type="Gene3D" id="3.90.550.10">
    <property type="entry name" value="Spore Coat Polysaccharide Biosynthesis Protein SpsA, Chain A"/>
    <property type="match status" value="1"/>
</dbReference>
<dbReference type="GO" id="GO:0003977">
    <property type="term" value="F:UDP-N-acetylglucosamine diphosphorylase activity"/>
    <property type="evidence" value="ECO:0007669"/>
    <property type="project" value="UniProtKB-EC"/>
</dbReference>
<sequence length="467" mass="51332">MKTPAEVEAHFKEHGQEHVLQFVPDLSDADKKALFDQLASVELEKIPPIAELEATLKKQEEESASQTIAPLTERVAYSSDAAMVQKVEPLGLEAIAQGQVAALVLAGGQGTRLGFDHPKGMYNIGLPSGRTLFQMIVERLLRLKHLTKADKNVPLYVMTSPINHEETVTFFESNNCFGMERADIFFFQQGVLPCFGKDNKIIMETTSKIAVAPDGNGGIYPSLSKSGALADMDKRGLKYLHVFAIDNSLVKPADPRFLGYCISEQADCGNKVCWKTNAHEKVGVVAARDGRPCVIEYSEITKEMAEQEDGNGRLVFGAGNICNHYYTLDFIKEKILPNFGNLYHLAHKKIPYYDHEKKETVTPTANNGIKLETFIFDVFPLSKRMAIWDVSRAEEFAPVKNAPGSPSDSPDTARAAISNLAKAWVEVAGGKVTGNSDQNEISPLTSFAGEGLEELVKDKEFSAPFSL</sequence>
<keyword evidence="4" id="KW-0808">Transferase</keyword>
<keyword evidence="8" id="KW-1185">Reference proteome</keyword>
<comment type="catalytic activity">
    <reaction evidence="6">
        <text>N-acetyl-alpha-D-glucosamine 1-phosphate + UTP + H(+) = UDP-N-acetyl-alpha-D-glucosamine + diphosphate</text>
        <dbReference type="Rhea" id="RHEA:13509"/>
        <dbReference type="ChEBI" id="CHEBI:15378"/>
        <dbReference type="ChEBI" id="CHEBI:33019"/>
        <dbReference type="ChEBI" id="CHEBI:46398"/>
        <dbReference type="ChEBI" id="CHEBI:57705"/>
        <dbReference type="ChEBI" id="CHEBI:57776"/>
        <dbReference type="EC" id="2.7.7.23"/>
    </reaction>
</comment>
<gene>
    <name evidence="7" type="ORF">SEMRO_152_G069380.1</name>
</gene>
<dbReference type="OrthoDB" id="532420at2759"/>
<accession>A0A9N8DNE4</accession>
<dbReference type="GO" id="GO:0006048">
    <property type="term" value="P:UDP-N-acetylglucosamine biosynthetic process"/>
    <property type="evidence" value="ECO:0007669"/>
    <property type="project" value="TreeGrafter"/>
</dbReference>
<dbReference type="PANTHER" id="PTHR11952">
    <property type="entry name" value="UDP- GLUCOSE PYROPHOSPHORYLASE"/>
    <property type="match status" value="1"/>
</dbReference>
<dbReference type="Pfam" id="PF01704">
    <property type="entry name" value="UDPGP"/>
    <property type="match status" value="1"/>
</dbReference>
<evidence type="ECO:0000256" key="6">
    <source>
        <dbReference type="ARBA" id="ARBA00048493"/>
    </source>
</evidence>
<reference evidence="7" key="1">
    <citation type="submission" date="2020-06" db="EMBL/GenBank/DDBJ databases">
        <authorList>
            <consortium name="Plant Systems Biology data submission"/>
        </authorList>
    </citation>
    <scope>NUCLEOTIDE SEQUENCE</scope>
    <source>
        <strain evidence="7">D6</strain>
    </source>
</reference>
<evidence type="ECO:0000256" key="3">
    <source>
        <dbReference type="ARBA" id="ARBA00012457"/>
    </source>
</evidence>
<dbReference type="CDD" id="cd04193">
    <property type="entry name" value="UDPGlcNAc_PPase"/>
    <property type="match status" value="1"/>
</dbReference>
<comment type="caution">
    <text evidence="7">The sequence shown here is derived from an EMBL/GenBank/DDBJ whole genome shotgun (WGS) entry which is preliminary data.</text>
</comment>
<dbReference type="SUPFAM" id="SSF53448">
    <property type="entry name" value="Nucleotide-diphospho-sugar transferases"/>
    <property type="match status" value="1"/>
</dbReference>
<protein>
    <recommendedName>
        <fullName evidence="3">UDP-N-acetylglucosamine diphosphorylase</fullName>
        <ecNumber evidence="3">2.7.7.23</ecNumber>
    </recommendedName>
</protein>
<dbReference type="InterPro" id="IPR029044">
    <property type="entry name" value="Nucleotide-diphossugar_trans"/>
</dbReference>
<evidence type="ECO:0000313" key="8">
    <source>
        <dbReference type="Proteomes" id="UP001153069"/>
    </source>
</evidence>
<dbReference type="EC" id="2.7.7.23" evidence="3"/>
<dbReference type="EMBL" id="CAICTM010000151">
    <property type="protein sequence ID" value="CAB9502969.1"/>
    <property type="molecule type" value="Genomic_DNA"/>
</dbReference>